<evidence type="ECO:0000313" key="3">
    <source>
        <dbReference type="EMBL" id="ABY23831.1"/>
    </source>
</evidence>
<keyword evidence="2" id="KW-0812">Transmembrane</keyword>
<dbReference type="EMBL" id="CP000910">
    <property type="protein sequence ID" value="ABY23831.1"/>
    <property type="molecule type" value="Genomic_DNA"/>
</dbReference>
<organism evidence="3 4">
    <name type="scientific">Renibacterium salmoninarum (strain ATCC 33209 / DSM 20767 / JCM 11484 / NBRC 15589 / NCIMB 2235)</name>
    <dbReference type="NCBI Taxonomy" id="288705"/>
    <lineage>
        <taxon>Bacteria</taxon>
        <taxon>Bacillati</taxon>
        <taxon>Actinomycetota</taxon>
        <taxon>Actinomycetes</taxon>
        <taxon>Micrococcales</taxon>
        <taxon>Micrococcaceae</taxon>
        <taxon>Renibacterium</taxon>
    </lineage>
</organism>
<sequence>MNKHQTLGQDCDVANITTAHTSHSDDMRSRMIKYAIAMGIRMVCLVLVFFLDGWWKIVPIIGAVFLPWIAVVIANGGGDTSDPNENALLDHAPQAELSEPNLAPAEGSVILQGKVIPDDDGPVSGTSQAKGSAQ</sequence>
<gene>
    <name evidence="3" type="ordered locus">RSal33209_2099</name>
</gene>
<dbReference type="KEGG" id="rsa:RSal33209_2099"/>
<dbReference type="RefSeq" id="WP_012245501.1">
    <property type="nucleotide sequence ID" value="NC_010168.1"/>
</dbReference>
<reference evidence="4" key="1">
    <citation type="journal article" date="2008" name="J. Bacteriol.">
        <title>Genome sequence of the fish pathogen Renibacterium salmoninarum suggests reductive evolution away from an environmental Arthrobacter ancestor.</title>
        <authorList>
            <person name="Wiens G.D."/>
            <person name="Rockey D.D."/>
            <person name="Wu Z."/>
            <person name="Chang J."/>
            <person name="Levy R."/>
            <person name="Crane S."/>
            <person name="Chen D.S."/>
            <person name="Capri G.R."/>
            <person name="Burnett J.R."/>
            <person name="Sudheesh P.S."/>
            <person name="Schipma M.J."/>
            <person name="Burd H."/>
            <person name="Bhattacharyya A."/>
            <person name="Rhodes L.D."/>
            <person name="Kaul R."/>
            <person name="Strom M.S."/>
        </authorList>
    </citation>
    <scope>NUCLEOTIDE SEQUENCE [LARGE SCALE GENOMIC DNA]</scope>
    <source>
        <strain evidence="4">ATCC 33209 / DSM 20767 / JCM 11484 / NBRC 15589 / NCIMB 2235</strain>
    </source>
</reference>
<dbReference type="InterPro" id="IPR021449">
    <property type="entry name" value="DUF3099"/>
</dbReference>
<keyword evidence="2" id="KW-1133">Transmembrane helix</keyword>
<evidence type="ECO:0000256" key="2">
    <source>
        <dbReference type="SAM" id="Phobius"/>
    </source>
</evidence>
<feature type="region of interest" description="Disordered" evidence="1">
    <location>
        <begin position="114"/>
        <end position="134"/>
    </location>
</feature>
<evidence type="ECO:0000313" key="4">
    <source>
        <dbReference type="Proteomes" id="UP000002007"/>
    </source>
</evidence>
<feature type="transmembrane region" description="Helical" evidence="2">
    <location>
        <begin position="57"/>
        <end position="74"/>
    </location>
</feature>
<keyword evidence="4" id="KW-1185">Reference proteome</keyword>
<evidence type="ECO:0000256" key="1">
    <source>
        <dbReference type="SAM" id="MobiDB-lite"/>
    </source>
</evidence>
<dbReference type="HOGENOM" id="CLU_135646_0_0_11"/>
<dbReference type="STRING" id="288705.RSal33209_2099"/>
<protein>
    <recommendedName>
        <fullName evidence="5">DUF3099 domain-containing protein</fullName>
    </recommendedName>
</protein>
<keyword evidence="2" id="KW-0472">Membrane</keyword>
<dbReference type="Proteomes" id="UP000002007">
    <property type="component" value="Chromosome"/>
</dbReference>
<dbReference type="eggNOG" id="ENOG5033AAH">
    <property type="taxonomic scope" value="Bacteria"/>
</dbReference>
<dbReference type="Pfam" id="PF11298">
    <property type="entry name" value="DUF3099"/>
    <property type="match status" value="1"/>
</dbReference>
<feature type="compositionally biased region" description="Polar residues" evidence="1">
    <location>
        <begin position="124"/>
        <end position="134"/>
    </location>
</feature>
<dbReference type="AlphaFoldDB" id="A9WSP3"/>
<feature type="transmembrane region" description="Helical" evidence="2">
    <location>
        <begin position="31"/>
        <end position="51"/>
    </location>
</feature>
<evidence type="ECO:0008006" key="5">
    <source>
        <dbReference type="Google" id="ProtNLM"/>
    </source>
</evidence>
<accession>A9WSP3</accession>
<proteinExistence type="predicted"/>
<name>A9WSP3_RENSM</name>